<evidence type="ECO:0000313" key="1">
    <source>
        <dbReference type="EMBL" id="VDP46436.1"/>
    </source>
</evidence>
<protein>
    <submittedName>
        <fullName evidence="1">Uncharacterized protein</fullName>
    </submittedName>
</protein>
<reference evidence="1 2" key="1">
    <citation type="submission" date="2018-11" db="EMBL/GenBank/DDBJ databases">
        <authorList>
            <consortium name="Pathogen Informatics"/>
        </authorList>
    </citation>
    <scope>NUCLEOTIDE SEQUENCE [LARGE SCALE GENOMIC DNA]</scope>
    <source>
        <strain evidence="1 2">Zambia</strain>
    </source>
</reference>
<name>A0A183N4M6_9TREM</name>
<evidence type="ECO:0000313" key="2">
    <source>
        <dbReference type="Proteomes" id="UP000277204"/>
    </source>
</evidence>
<gene>
    <name evidence="1" type="ORF">SMRZ_LOCUS23251</name>
</gene>
<keyword evidence="2" id="KW-1185">Reference proteome</keyword>
<dbReference type="AlphaFoldDB" id="A0A183N4M6"/>
<dbReference type="Proteomes" id="UP000277204">
    <property type="component" value="Unassembled WGS sequence"/>
</dbReference>
<accession>A0A183N4M6</accession>
<organism evidence="1 2">
    <name type="scientific">Schistosoma margrebowiei</name>
    <dbReference type="NCBI Taxonomy" id="48269"/>
    <lineage>
        <taxon>Eukaryota</taxon>
        <taxon>Metazoa</taxon>
        <taxon>Spiralia</taxon>
        <taxon>Lophotrochozoa</taxon>
        <taxon>Platyhelminthes</taxon>
        <taxon>Trematoda</taxon>
        <taxon>Digenea</taxon>
        <taxon>Strigeidida</taxon>
        <taxon>Schistosomatoidea</taxon>
        <taxon>Schistosomatidae</taxon>
        <taxon>Schistosoma</taxon>
    </lineage>
</organism>
<proteinExistence type="predicted"/>
<dbReference type="EMBL" id="UZAI01019600">
    <property type="protein sequence ID" value="VDP46436.1"/>
    <property type="molecule type" value="Genomic_DNA"/>
</dbReference>
<sequence>MQWTARNQLEDLDFADSLALLSHICEQMQMKTTSVVAAKGRSKILKHNMENTKKIKFDRETLEVVEPITYLGSIIDEREESDAYVKTIIGKARTVLLQMKNV</sequence>